<dbReference type="CDD" id="cd01948">
    <property type="entry name" value="EAL"/>
    <property type="match status" value="1"/>
</dbReference>
<feature type="domain" description="GGDEF" evidence="4">
    <location>
        <begin position="1517"/>
        <end position="1650"/>
    </location>
</feature>
<dbReference type="Pfam" id="PF01590">
    <property type="entry name" value="GAF"/>
    <property type="match status" value="1"/>
</dbReference>
<dbReference type="Pfam" id="PF00990">
    <property type="entry name" value="GGDEF"/>
    <property type="match status" value="1"/>
</dbReference>
<dbReference type="Gene3D" id="3.40.50.300">
    <property type="entry name" value="P-loop containing nucleotide triphosphate hydrolases"/>
    <property type="match status" value="1"/>
</dbReference>
<dbReference type="PANTHER" id="PTHR43642">
    <property type="entry name" value="HYBRID SIGNAL TRANSDUCTION HISTIDINE KINASE G"/>
    <property type="match status" value="1"/>
</dbReference>
<dbReference type="SMART" id="SM00052">
    <property type="entry name" value="EAL"/>
    <property type="match status" value="1"/>
</dbReference>
<feature type="domain" description="Protein kinase" evidence="2">
    <location>
        <begin position="7"/>
        <end position="263"/>
    </location>
</feature>
<dbReference type="InterPro" id="IPR029016">
    <property type="entry name" value="GAF-like_dom_sf"/>
</dbReference>
<dbReference type="InterPro" id="IPR011009">
    <property type="entry name" value="Kinase-like_dom_sf"/>
</dbReference>
<comment type="caution">
    <text evidence="5">The sequence shown here is derived from an EMBL/GenBank/DDBJ whole genome shotgun (WGS) entry which is preliminary data.</text>
</comment>
<comment type="subcellular location">
    <subcellularLocation>
        <location evidence="1">Membrane</location>
        <topology evidence="1">Single-pass membrane protein</topology>
    </subcellularLocation>
</comment>
<proteinExistence type="predicted"/>
<evidence type="ECO:0000259" key="2">
    <source>
        <dbReference type="PROSITE" id="PS50011"/>
    </source>
</evidence>
<dbReference type="InterPro" id="IPR000719">
    <property type="entry name" value="Prot_kinase_dom"/>
</dbReference>
<evidence type="ECO:0000313" key="6">
    <source>
        <dbReference type="Proteomes" id="UP000460298"/>
    </source>
</evidence>
<dbReference type="InterPro" id="IPR027417">
    <property type="entry name" value="P-loop_NTPase"/>
</dbReference>
<dbReference type="InterPro" id="IPR003018">
    <property type="entry name" value="GAF"/>
</dbReference>
<dbReference type="CDD" id="cd14014">
    <property type="entry name" value="STKc_PknB_like"/>
    <property type="match status" value="1"/>
</dbReference>
<evidence type="ECO:0000313" key="5">
    <source>
        <dbReference type="EMBL" id="KAB2933889.1"/>
    </source>
</evidence>
<dbReference type="Proteomes" id="UP000460298">
    <property type="component" value="Unassembled WGS sequence"/>
</dbReference>
<protein>
    <submittedName>
        <fullName evidence="5">EAL domain-containing protein</fullName>
    </submittedName>
</protein>
<dbReference type="SUPFAM" id="SSF56112">
    <property type="entry name" value="Protein kinase-like (PK-like)"/>
    <property type="match status" value="1"/>
</dbReference>
<dbReference type="SMART" id="SM00065">
    <property type="entry name" value="GAF"/>
    <property type="match status" value="1"/>
</dbReference>
<dbReference type="SMART" id="SM00267">
    <property type="entry name" value="GGDEF"/>
    <property type="match status" value="1"/>
</dbReference>
<dbReference type="GO" id="GO:0016020">
    <property type="term" value="C:membrane"/>
    <property type="evidence" value="ECO:0007669"/>
    <property type="project" value="UniProtKB-SubCell"/>
</dbReference>
<dbReference type="PROSITE" id="PS50011">
    <property type="entry name" value="PROTEIN_KINASE_DOM"/>
    <property type="match status" value="1"/>
</dbReference>
<dbReference type="Gene3D" id="1.10.510.10">
    <property type="entry name" value="Transferase(Phosphotransferase) domain 1"/>
    <property type="match status" value="1"/>
</dbReference>
<dbReference type="SUPFAM" id="SSF55781">
    <property type="entry name" value="GAF domain-like"/>
    <property type="match status" value="1"/>
</dbReference>
<dbReference type="Gene3D" id="3.30.200.20">
    <property type="entry name" value="Phosphorylase Kinase, domain 1"/>
    <property type="match status" value="1"/>
</dbReference>
<dbReference type="Gene3D" id="3.20.20.450">
    <property type="entry name" value="EAL domain"/>
    <property type="match status" value="1"/>
</dbReference>
<dbReference type="PROSITE" id="PS50887">
    <property type="entry name" value="GGDEF"/>
    <property type="match status" value="1"/>
</dbReference>
<dbReference type="GO" id="GO:0004672">
    <property type="term" value="F:protein kinase activity"/>
    <property type="evidence" value="ECO:0007669"/>
    <property type="project" value="InterPro"/>
</dbReference>
<dbReference type="InterPro" id="IPR001633">
    <property type="entry name" value="EAL_dom"/>
</dbReference>
<dbReference type="Pfam" id="PF00069">
    <property type="entry name" value="Pkinase"/>
    <property type="match status" value="1"/>
</dbReference>
<name>A0A833H363_9LEPT</name>
<dbReference type="Pfam" id="PF13191">
    <property type="entry name" value="AAA_16"/>
    <property type="match status" value="1"/>
</dbReference>
<dbReference type="InterPro" id="IPR011990">
    <property type="entry name" value="TPR-like_helical_dom_sf"/>
</dbReference>
<dbReference type="InterPro" id="IPR043128">
    <property type="entry name" value="Rev_trsase/Diguanyl_cyclase"/>
</dbReference>
<dbReference type="SUPFAM" id="SSF52540">
    <property type="entry name" value="P-loop containing nucleoside triphosphate hydrolases"/>
    <property type="match status" value="1"/>
</dbReference>
<dbReference type="SMART" id="SM00220">
    <property type="entry name" value="S_TKc"/>
    <property type="match status" value="1"/>
</dbReference>
<dbReference type="SUPFAM" id="SSF48452">
    <property type="entry name" value="TPR-like"/>
    <property type="match status" value="1"/>
</dbReference>
<dbReference type="CDD" id="cd01949">
    <property type="entry name" value="GGDEF"/>
    <property type="match status" value="1"/>
</dbReference>
<dbReference type="PROSITE" id="PS00108">
    <property type="entry name" value="PROTEIN_KINASE_ST"/>
    <property type="match status" value="1"/>
</dbReference>
<dbReference type="GO" id="GO:0005524">
    <property type="term" value="F:ATP binding"/>
    <property type="evidence" value="ECO:0007669"/>
    <property type="project" value="InterPro"/>
</dbReference>
<dbReference type="InterPro" id="IPR035919">
    <property type="entry name" value="EAL_sf"/>
</dbReference>
<dbReference type="InterPro" id="IPR041664">
    <property type="entry name" value="AAA_16"/>
</dbReference>
<dbReference type="PROSITE" id="PS50883">
    <property type="entry name" value="EAL"/>
    <property type="match status" value="1"/>
</dbReference>
<feature type="domain" description="EAL" evidence="3">
    <location>
        <begin position="1661"/>
        <end position="1912"/>
    </location>
</feature>
<organism evidence="5 6">
    <name type="scientific">Leptonema illini</name>
    <dbReference type="NCBI Taxonomy" id="183"/>
    <lineage>
        <taxon>Bacteria</taxon>
        <taxon>Pseudomonadati</taxon>
        <taxon>Spirochaetota</taxon>
        <taxon>Spirochaetia</taxon>
        <taxon>Leptospirales</taxon>
        <taxon>Leptospiraceae</taxon>
        <taxon>Leptonema</taxon>
    </lineage>
</organism>
<dbReference type="InterPro" id="IPR053159">
    <property type="entry name" value="Hybrid_Histidine_Kinase"/>
</dbReference>
<accession>A0A833H363</accession>
<dbReference type="Gene3D" id="3.30.70.270">
    <property type="match status" value="1"/>
</dbReference>
<dbReference type="EMBL" id="WBUI01000004">
    <property type="protein sequence ID" value="KAB2933889.1"/>
    <property type="molecule type" value="Genomic_DNA"/>
</dbReference>
<dbReference type="InterPro" id="IPR029787">
    <property type="entry name" value="Nucleotide_cyclase"/>
</dbReference>
<dbReference type="InterPro" id="IPR000160">
    <property type="entry name" value="GGDEF_dom"/>
</dbReference>
<evidence type="ECO:0000259" key="3">
    <source>
        <dbReference type="PROSITE" id="PS50883"/>
    </source>
</evidence>
<sequence length="1912" mass="214721">MMELSGYEIESELHSGEMAVVYRAKAGPTNVIVKVLRNEHPDPAEFSAFRHEYDILQRLQADGVVRALAFGRLGGSPAIVFEDTGAVPLHLACSGGLPFSEAIDVMISATEALGEVHQAGIVHRDIKPQNIVINRETGKLQIIDFGSASELARLTSAVSLNRSIDGTLAYVSPEQTGRMNRTVDYRTDMYSLGITFYQLLTGDVPFRYSDPLELVHAHIARTPVSPFSRNNTPAALSRIVMKLLEKNPEDRYQSTQGLLHDLQTCRNCLLQSGLDHLRDLDLRPGKYDLSSRFQIPEKLYGRSREIEQIIQTFKDIRSGRTELLLISGHSGIGKSALINEVRKPITEYRGYFATGKYDAFKRNVPYRAITQSLQHLIRQILTEPEKAISAWKEKIQHAVGTNGRVVIEVIPELQTLIGEQPEIASLGAEEAQNRFSRVFQNLIQALATKEHPLALFLDDMQWADSSSLHLIKTVLLNPQIQHLCMILSFRDNEVPPSSPFARMIDELKIAERHPRELLLQPLTIADVREMVRDTLSCDDRLANDVALTLHEKTNGNPFFVLEVFRSYYEKDLIRHTEAGWQVDMSGIQDVRMADNVIEFMVDRVRELPAKSQEVLKLAACVGNWFRQDVFADILKEADHGTVRRELIHLANEGFLRLGTHDATFMHDRIREAAYAMTSDTERAANHYRISNAYLSMLDRFNLEDNVFTIVNQMNQGAVHITTEEEITTLRQLNTMAGNKSLASNAYEAACGFFRQAIQTLPDRAWQNEYELTLDLHTLLARAEYLDKDYEAAERTFDLILKNARRTHDRIPVYELRSAMYVSQNRMREALQLLKEALKTLSVQLPANPNRLSVISELLKFKMRLGKKPVQGLVDLPIMQDENSLAIMRLLVAAVAPAFLTQPSLFPVIVLKMLNVSLKKGNSPLSPFAYVSFGIIQGSVLGDFDSGYEFGRLSLELLSRFGNAAKSIECRTVFMFQTMINHWKFHAREGKSFYRQAFNAGLESGDLQFSSYSLNNVFFQGLLMRENLSDLAERFSVEHPVIASLQQYNAYQLFQLNEQSVLNLKGEADDLLKLTGKYFDETKVLSEWLAAKNANALFDFYVAKSRLEYLFGDRQKAYEYALLAEPMEDAMSGMMFVPEQLFFLSLAAAAIYSEAQKKLRKQIRQRLEKNAKRFEKWSYHCEANYGHKYLIVKGLLSQIQGDTSGAMTSYRKAAVLAARNAYLLEEAIAHELSAAIWEESADDLYSKQHLIRALQAYRSWGCSPKVQSLEARLPEAMRRQVSALTGGKSTTSDRAKSPLGSQNGGRYFDILSVLKASQAISGEIQLGKLLETMMSILLESAGAEKGSFILLQKGQWYIEAESNANTQSIEVLQGKPLGATPGIGVNIVNYVIRTKSVVLLDDATREGMFVNDSYVKATSPKSLLCYPILHKGEVIAVVYLENNLTTEAFTPDRMEVLRVLSAQIAISIENSLLYATLQENVQEIAFQALHDELTGLGNRRSFEEKLALSFDEGKADTARHVLFYMDLDEFKVVNDTCGHAAGDELLRQVGILFRQCLTRDDVLCRLGGDEFGAILKNRDIPQAVAVADSMQRALSDFRFQWNSRQFSVAVCVGIVAIDGRSESPGAILQAADTACYVAKEAGRNRIHIHSYGDPALAQRYGEMEWVSRIEHALQKNTFVLHGQLIQALQEEANGERRCEILLRMLDQDGKIVRPQDFMPAVERYHLATRVDRWVIEHTLQWLATLKDHPVECSINISGRSLGDPGFLNDVIRILDSTDIRSNRLCFEITETAAIGNMLAAGEFFTAMKDRGCLFALDDFGSGLASFGYLRNLPVDYLKIDGQFVRAMTADPLNLAIVKSVHEIACILGKQTIAEYVEDSAALSALTELGIHFAQGYALGHPVPLEGLFHQARD</sequence>
<dbReference type="Gene3D" id="1.25.40.10">
    <property type="entry name" value="Tetratricopeptide repeat domain"/>
    <property type="match status" value="1"/>
</dbReference>
<dbReference type="Gene3D" id="3.30.450.40">
    <property type="match status" value="1"/>
</dbReference>
<dbReference type="SUPFAM" id="SSF55073">
    <property type="entry name" value="Nucleotide cyclase"/>
    <property type="match status" value="1"/>
</dbReference>
<dbReference type="SUPFAM" id="SSF141868">
    <property type="entry name" value="EAL domain-like"/>
    <property type="match status" value="1"/>
</dbReference>
<evidence type="ECO:0000256" key="1">
    <source>
        <dbReference type="ARBA" id="ARBA00004167"/>
    </source>
</evidence>
<dbReference type="PANTHER" id="PTHR43642:SF1">
    <property type="entry name" value="HYBRID SIGNAL TRANSDUCTION HISTIDINE KINASE G"/>
    <property type="match status" value="1"/>
</dbReference>
<dbReference type="InterPro" id="IPR008271">
    <property type="entry name" value="Ser/Thr_kinase_AS"/>
</dbReference>
<reference evidence="5 6" key="1">
    <citation type="submission" date="2019-10" db="EMBL/GenBank/DDBJ databases">
        <title>Extracellular Electron Transfer in a Candidatus Methanoperedens spp. Enrichment Culture.</title>
        <authorList>
            <person name="Berger S."/>
            <person name="Rangel Shaw D."/>
            <person name="Berben T."/>
            <person name="In 'T Zandt M."/>
            <person name="Frank J."/>
            <person name="Reimann J."/>
            <person name="Jetten M.S.M."/>
            <person name="Welte C.U."/>
        </authorList>
    </citation>
    <scope>NUCLEOTIDE SEQUENCE [LARGE SCALE GENOMIC DNA]</scope>
    <source>
        <strain evidence="5">SB12</strain>
    </source>
</reference>
<dbReference type="Pfam" id="PF00563">
    <property type="entry name" value="EAL"/>
    <property type="match status" value="1"/>
</dbReference>
<evidence type="ECO:0000259" key="4">
    <source>
        <dbReference type="PROSITE" id="PS50887"/>
    </source>
</evidence>
<dbReference type="FunFam" id="3.30.70.270:FF:000001">
    <property type="entry name" value="Diguanylate cyclase domain protein"/>
    <property type="match status" value="1"/>
</dbReference>
<gene>
    <name evidence="5" type="ORF">F9K24_05330</name>
</gene>
<dbReference type="NCBIfam" id="TIGR00254">
    <property type="entry name" value="GGDEF"/>
    <property type="match status" value="1"/>
</dbReference>